<protein>
    <submittedName>
        <fullName evidence="2">Uncharacterized protein</fullName>
    </submittedName>
</protein>
<comment type="caution">
    <text evidence="2">The sequence shown here is derived from an EMBL/GenBank/DDBJ whole genome shotgun (WGS) entry which is preliminary data.</text>
</comment>
<dbReference type="Proteomes" id="UP000643165">
    <property type="component" value="Unassembled WGS sequence"/>
</dbReference>
<dbReference type="RefSeq" id="WP_203991137.1">
    <property type="nucleotide sequence ID" value="NZ_BOPB01000001.1"/>
</dbReference>
<sequence>MRDEMRLLERVQHDLREVRWAAPAELRERAARRRRHAMAGAAIAVLMVAALSAVVTKRLAAPPPPPLAAPLAVPTVAVPSAEIPREALVQPGDLSVSTEPPLGRTGLGEPVQIDQMLLSCHREQGRAADWEMSRYSRSQTLLRSRVDGTEPGLAELLFSQDVYRLTPQVADRIVARIDALLTPCASWLARGEALWEGDIAAMEAEHRWEVTDRDFVGDQALMIEHSVTAVRNLETGESRRQDHLERTAVVRVGDLITVMGLGRDGTARELRRLAAVAAERLCTAANPPC</sequence>
<keyword evidence="1" id="KW-0472">Membrane</keyword>
<evidence type="ECO:0000313" key="2">
    <source>
        <dbReference type="EMBL" id="GIJ19577.1"/>
    </source>
</evidence>
<keyword evidence="1" id="KW-1133">Transmembrane helix</keyword>
<keyword evidence="3" id="KW-1185">Reference proteome</keyword>
<keyword evidence="1" id="KW-0812">Transmembrane</keyword>
<proteinExistence type="predicted"/>
<dbReference type="EMBL" id="BOPB01000001">
    <property type="protein sequence ID" value="GIJ19577.1"/>
    <property type="molecule type" value="Genomic_DNA"/>
</dbReference>
<name>A0ABQ4INS9_9ACTN</name>
<feature type="transmembrane region" description="Helical" evidence="1">
    <location>
        <begin position="37"/>
        <end position="55"/>
    </location>
</feature>
<gene>
    <name evidence="2" type="ORF">Vlu01_02010</name>
</gene>
<reference evidence="2 3" key="1">
    <citation type="submission" date="2021-01" db="EMBL/GenBank/DDBJ databases">
        <title>Whole genome shotgun sequence of Verrucosispora lutea NBRC 106530.</title>
        <authorList>
            <person name="Komaki H."/>
            <person name="Tamura T."/>
        </authorList>
    </citation>
    <scope>NUCLEOTIDE SEQUENCE [LARGE SCALE GENOMIC DNA]</scope>
    <source>
        <strain evidence="2 3">NBRC 106530</strain>
    </source>
</reference>
<accession>A0ABQ4INS9</accession>
<organism evidence="2 3">
    <name type="scientific">Micromonospora lutea</name>
    <dbReference type="NCBI Taxonomy" id="419825"/>
    <lineage>
        <taxon>Bacteria</taxon>
        <taxon>Bacillati</taxon>
        <taxon>Actinomycetota</taxon>
        <taxon>Actinomycetes</taxon>
        <taxon>Micromonosporales</taxon>
        <taxon>Micromonosporaceae</taxon>
        <taxon>Micromonospora</taxon>
    </lineage>
</organism>
<evidence type="ECO:0000313" key="3">
    <source>
        <dbReference type="Proteomes" id="UP000643165"/>
    </source>
</evidence>
<evidence type="ECO:0000256" key="1">
    <source>
        <dbReference type="SAM" id="Phobius"/>
    </source>
</evidence>